<keyword evidence="2" id="KW-1185">Reference proteome</keyword>
<name>A0AAW1C1R6_CROAD</name>
<evidence type="ECO:0000313" key="1">
    <source>
        <dbReference type="EMBL" id="KAK9407792.1"/>
    </source>
</evidence>
<gene>
    <name evidence="1" type="ORF">NXF25_006566</name>
</gene>
<comment type="caution">
    <text evidence="1">The sequence shown here is derived from an EMBL/GenBank/DDBJ whole genome shotgun (WGS) entry which is preliminary data.</text>
</comment>
<dbReference type="AlphaFoldDB" id="A0AAW1C1R6"/>
<dbReference type="Proteomes" id="UP001474421">
    <property type="component" value="Unassembled WGS sequence"/>
</dbReference>
<dbReference type="EMBL" id="JAOTOJ010000002">
    <property type="protein sequence ID" value="KAK9407792.1"/>
    <property type="molecule type" value="Genomic_DNA"/>
</dbReference>
<evidence type="ECO:0008006" key="3">
    <source>
        <dbReference type="Google" id="ProtNLM"/>
    </source>
</evidence>
<protein>
    <recommendedName>
        <fullName evidence="3">Retrotransposon gag domain-containing protein</fullName>
    </recommendedName>
</protein>
<accession>A0AAW1C1R6</accession>
<reference evidence="1 2" key="1">
    <citation type="journal article" date="2024" name="Proc. Natl. Acad. Sci. U.S.A.">
        <title>The genetic regulatory architecture and epigenomic basis for age-related changes in rattlesnake venom.</title>
        <authorList>
            <person name="Hogan M.P."/>
            <person name="Holding M.L."/>
            <person name="Nystrom G.S."/>
            <person name="Colston T.J."/>
            <person name="Bartlett D.A."/>
            <person name="Mason A.J."/>
            <person name="Ellsworth S.A."/>
            <person name="Rautsaw R.M."/>
            <person name="Lawrence K.C."/>
            <person name="Strickland J.L."/>
            <person name="He B."/>
            <person name="Fraser P."/>
            <person name="Margres M.J."/>
            <person name="Gilbert D.M."/>
            <person name="Gibbs H.L."/>
            <person name="Parkinson C.L."/>
            <person name="Rokyta D.R."/>
        </authorList>
    </citation>
    <scope>NUCLEOTIDE SEQUENCE [LARGE SCALE GENOMIC DNA]</scope>
    <source>
        <strain evidence="1">DRR0105</strain>
    </source>
</reference>
<sequence length="91" mass="10494">MWAHLDCYAYAYLDGAMMVNAVAANLLGEAADWVTNLHDEGSPELHINLFMEQLRGQFEDESRVLMAEKEIHRLRQRGCPAKEYLCEFRSC</sequence>
<proteinExistence type="predicted"/>
<evidence type="ECO:0000313" key="2">
    <source>
        <dbReference type="Proteomes" id="UP001474421"/>
    </source>
</evidence>
<organism evidence="1 2">
    <name type="scientific">Crotalus adamanteus</name>
    <name type="common">Eastern diamondback rattlesnake</name>
    <dbReference type="NCBI Taxonomy" id="8729"/>
    <lineage>
        <taxon>Eukaryota</taxon>
        <taxon>Metazoa</taxon>
        <taxon>Chordata</taxon>
        <taxon>Craniata</taxon>
        <taxon>Vertebrata</taxon>
        <taxon>Euteleostomi</taxon>
        <taxon>Lepidosauria</taxon>
        <taxon>Squamata</taxon>
        <taxon>Bifurcata</taxon>
        <taxon>Unidentata</taxon>
        <taxon>Episquamata</taxon>
        <taxon>Toxicofera</taxon>
        <taxon>Serpentes</taxon>
        <taxon>Colubroidea</taxon>
        <taxon>Viperidae</taxon>
        <taxon>Crotalinae</taxon>
        <taxon>Crotalus</taxon>
    </lineage>
</organism>